<evidence type="ECO:0000313" key="4">
    <source>
        <dbReference type="Proteomes" id="UP000235619"/>
    </source>
</evidence>
<accession>A0A2N7PPL7</accession>
<dbReference type="EMBL" id="PNJD01000435">
    <property type="protein sequence ID" value="PMP93944.1"/>
    <property type="molecule type" value="Genomic_DNA"/>
</dbReference>
<reference evidence="3 4" key="1">
    <citation type="submission" date="2018-01" db="EMBL/GenBank/DDBJ databases">
        <title>Metagenomic assembled genomes from two thermal pools in the Uzon Caldera, Kamchatka, Russia.</title>
        <authorList>
            <person name="Wilkins L."/>
            <person name="Ettinger C."/>
        </authorList>
    </citation>
    <scope>NUCLEOTIDE SEQUENCE [LARGE SCALE GENOMIC DNA]</scope>
    <source>
        <strain evidence="2">ARK-04</strain>
        <strain evidence="1">ZAV-08</strain>
    </source>
</reference>
<protein>
    <submittedName>
        <fullName evidence="1">Uncharacterized protein</fullName>
    </submittedName>
</protein>
<comment type="caution">
    <text evidence="1">The sequence shown here is derived from an EMBL/GenBank/DDBJ whole genome shotgun (WGS) entry which is preliminary data.</text>
</comment>
<name>A0A2N7PPL7_9BACT</name>
<sequence>MSKDEDRKKLSWREIDKLKDRSGFSKVRKKFERAERGLSKNDHKTKEKYLKELEKLFINKEEIEKQNFIETLHKNYGTKNFKKLAKEFVEKYGIPDDWRTLLLFLDLDDRNLVLSALEKLKEDFPKRNISEKQGILSKLKTLALTSKDEVIGFKVEKALKELTL</sequence>
<evidence type="ECO:0000313" key="3">
    <source>
        <dbReference type="Proteomes" id="UP000235460"/>
    </source>
</evidence>
<evidence type="ECO:0000313" key="2">
    <source>
        <dbReference type="EMBL" id="PMP93944.1"/>
    </source>
</evidence>
<dbReference type="AlphaFoldDB" id="A0A2N7PPL7"/>
<dbReference type="EMBL" id="PNIK01000034">
    <property type="protein sequence ID" value="PMP67977.1"/>
    <property type="molecule type" value="Genomic_DNA"/>
</dbReference>
<organism evidence="1 3">
    <name type="scientific">Thermodesulfobacterium geofontis</name>
    <dbReference type="NCBI Taxonomy" id="1295609"/>
    <lineage>
        <taxon>Bacteria</taxon>
        <taxon>Pseudomonadati</taxon>
        <taxon>Thermodesulfobacteriota</taxon>
        <taxon>Thermodesulfobacteria</taxon>
        <taxon>Thermodesulfobacteriales</taxon>
        <taxon>Thermodesulfobacteriaceae</taxon>
        <taxon>Thermodesulfobacterium</taxon>
    </lineage>
</organism>
<evidence type="ECO:0000313" key="1">
    <source>
        <dbReference type="EMBL" id="PMP67977.1"/>
    </source>
</evidence>
<gene>
    <name evidence="2" type="ORF">C0169_07130</name>
    <name evidence="1" type="ORF">C0190_02230</name>
</gene>
<dbReference type="Proteomes" id="UP000235619">
    <property type="component" value="Unassembled WGS sequence"/>
</dbReference>
<proteinExistence type="predicted"/>
<dbReference type="Proteomes" id="UP000235460">
    <property type="component" value="Unassembled WGS sequence"/>
</dbReference>